<dbReference type="GO" id="GO:0006506">
    <property type="term" value="P:GPI anchor biosynthetic process"/>
    <property type="evidence" value="ECO:0007669"/>
    <property type="project" value="UniProtKB-KW"/>
</dbReference>
<reference evidence="10 11" key="1">
    <citation type="submission" date="2022-11" db="UniProtKB">
        <authorList>
            <consortium name="WormBaseParasite"/>
        </authorList>
    </citation>
    <scope>IDENTIFICATION</scope>
</reference>
<dbReference type="Proteomes" id="UP000887569">
    <property type="component" value="Unplaced"/>
</dbReference>
<feature type="transmembrane region" description="Helical" evidence="8">
    <location>
        <begin position="134"/>
        <end position="155"/>
    </location>
</feature>
<dbReference type="PANTHER" id="PTHR13148">
    <property type="entry name" value="PER1-RELATED"/>
    <property type="match status" value="1"/>
</dbReference>
<name>A0A915BBP3_PARUN</name>
<dbReference type="WBParaSite" id="PgR033_g055_t03">
    <property type="protein sequence ID" value="PgR033_g055_t03"/>
    <property type="gene ID" value="PgR033_g055"/>
</dbReference>
<keyword evidence="8" id="KW-0333">Golgi apparatus</keyword>
<comment type="function">
    <text evidence="8">Involved in the lipid remodeling steps of GPI-anchor maturation.</text>
</comment>
<keyword evidence="7 8" id="KW-0472">Membrane</keyword>
<keyword evidence="9" id="KW-1185">Reference proteome</keyword>
<keyword evidence="6 8" id="KW-1133">Transmembrane helix</keyword>
<evidence type="ECO:0000313" key="10">
    <source>
        <dbReference type="WBParaSite" id="PgR033_g055_t01"/>
    </source>
</evidence>
<evidence type="ECO:0000256" key="6">
    <source>
        <dbReference type="ARBA" id="ARBA00022989"/>
    </source>
</evidence>
<dbReference type="GO" id="GO:0005789">
    <property type="term" value="C:endoplasmic reticulum membrane"/>
    <property type="evidence" value="ECO:0007669"/>
    <property type="project" value="TreeGrafter"/>
</dbReference>
<feature type="transmembrane region" description="Helical" evidence="8">
    <location>
        <begin position="192"/>
        <end position="210"/>
    </location>
</feature>
<evidence type="ECO:0000256" key="2">
    <source>
        <dbReference type="ARBA" id="ARBA00006387"/>
    </source>
</evidence>
<keyword evidence="5 8" id="KW-0732">Signal</keyword>
<protein>
    <recommendedName>
        <fullName evidence="8">Post-GPI attachment to proteins factor 3</fullName>
    </recommendedName>
</protein>
<evidence type="ECO:0000256" key="4">
    <source>
        <dbReference type="ARBA" id="ARBA00022692"/>
    </source>
</evidence>
<evidence type="ECO:0000256" key="7">
    <source>
        <dbReference type="ARBA" id="ARBA00023136"/>
    </source>
</evidence>
<keyword evidence="4 8" id="KW-0812">Transmembrane</keyword>
<feature type="chain" id="PRO_5041476634" description="Post-GPI attachment to proteins factor 3" evidence="8">
    <location>
        <begin position="20"/>
        <end position="326"/>
    </location>
</feature>
<dbReference type="WBParaSite" id="PgR033_g055_t02">
    <property type="protein sequence ID" value="PgR033_g055_t02"/>
    <property type="gene ID" value="PgR033_g055"/>
</dbReference>
<proteinExistence type="inferred from homology"/>
<dbReference type="PANTHER" id="PTHR13148:SF0">
    <property type="entry name" value="POST-GPI ATTACHMENT TO PROTEINS FACTOR 3"/>
    <property type="match status" value="1"/>
</dbReference>
<evidence type="ECO:0000313" key="9">
    <source>
        <dbReference type="Proteomes" id="UP000887569"/>
    </source>
</evidence>
<evidence type="ECO:0000256" key="3">
    <source>
        <dbReference type="ARBA" id="ARBA00022502"/>
    </source>
</evidence>
<dbReference type="GO" id="GO:0016788">
    <property type="term" value="F:hydrolase activity, acting on ester bonds"/>
    <property type="evidence" value="ECO:0007669"/>
    <property type="project" value="TreeGrafter"/>
</dbReference>
<feature type="transmembrane region" description="Helical" evidence="8">
    <location>
        <begin position="167"/>
        <end position="185"/>
    </location>
</feature>
<sequence>MVIEVYLLMATLLVEPIGASLGDHSEVFINCLAKCSQQNACPSNVAHIAWIFERCFSCKYDCIWKTVKYFREVLHEDIPQFYGKWPFIAVRLPLFSIVPMQELASVIFSMMNLHSVLKMYRAVRLLPDRSRMKAVWRIYSLIGLIVWICSTLFHWADFWLTEYADYFSAFAIIVYALFASISLSVPYFQRSAIGRIIWLILFVALFSFYIKHIRNLWVRFDYGYNMQCCILFSLMTALIYSLWMIMEWRSRTSWERRSIPFLALAVFGGLASILLEVFDFAPLFWLVDAHALFHLATVPLPLFLTRFIQLENEYEMDWLTANIKFA</sequence>
<dbReference type="GO" id="GO:0000139">
    <property type="term" value="C:Golgi membrane"/>
    <property type="evidence" value="ECO:0007669"/>
    <property type="project" value="UniProtKB-SubCell"/>
</dbReference>
<comment type="similarity">
    <text evidence="2 8">Belongs to the PGAP3 family.</text>
</comment>
<keyword evidence="3 8" id="KW-0337">GPI-anchor biosynthesis</keyword>
<evidence type="ECO:0000256" key="5">
    <source>
        <dbReference type="ARBA" id="ARBA00022729"/>
    </source>
</evidence>
<comment type="caution">
    <text evidence="8">Lacks conserved residue(s) required for the propagation of feature annotation.</text>
</comment>
<organism evidence="9 11">
    <name type="scientific">Parascaris univalens</name>
    <name type="common">Nematode worm</name>
    <dbReference type="NCBI Taxonomy" id="6257"/>
    <lineage>
        <taxon>Eukaryota</taxon>
        <taxon>Metazoa</taxon>
        <taxon>Ecdysozoa</taxon>
        <taxon>Nematoda</taxon>
        <taxon>Chromadorea</taxon>
        <taxon>Rhabditida</taxon>
        <taxon>Spirurina</taxon>
        <taxon>Ascaridomorpha</taxon>
        <taxon>Ascaridoidea</taxon>
        <taxon>Ascarididae</taxon>
        <taxon>Parascaris</taxon>
    </lineage>
</organism>
<feature type="transmembrane region" description="Helical" evidence="8">
    <location>
        <begin position="258"/>
        <end position="278"/>
    </location>
</feature>
<feature type="signal peptide" evidence="8">
    <location>
        <begin position="1"/>
        <end position="19"/>
    </location>
</feature>
<accession>A0A915BBP3</accession>
<dbReference type="InterPro" id="IPR007217">
    <property type="entry name" value="Per1-like"/>
</dbReference>
<feature type="transmembrane region" description="Helical" evidence="8">
    <location>
        <begin position="222"/>
        <end position="246"/>
    </location>
</feature>
<evidence type="ECO:0000256" key="8">
    <source>
        <dbReference type="RuleBase" id="RU365066"/>
    </source>
</evidence>
<comment type="subcellular location">
    <subcellularLocation>
        <location evidence="1">Endomembrane system</location>
        <topology evidence="1">Multi-pass membrane protein</topology>
    </subcellularLocation>
    <subcellularLocation>
        <location evidence="8">Golgi apparatus membrane</location>
        <topology evidence="8">Multi-pass membrane protein</topology>
    </subcellularLocation>
</comment>
<dbReference type="WBParaSite" id="PgR033_g055_t01">
    <property type="protein sequence ID" value="PgR033_g055_t01"/>
    <property type="gene ID" value="PgR033_g055"/>
</dbReference>
<evidence type="ECO:0000256" key="1">
    <source>
        <dbReference type="ARBA" id="ARBA00004127"/>
    </source>
</evidence>
<dbReference type="AlphaFoldDB" id="A0A915BBP3"/>
<feature type="transmembrane region" description="Helical" evidence="8">
    <location>
        <begin position="284"/>
        <end position="304"/>
    </location>
</feature>
<dbReference type="Pfam" id="PF04080">
    <property type="entry name" value="Per1"/>
    <property type="match status" value="1"/>
</dbReference>
<evidence type="ECO:0000313" key="11">
    <source>
        <dbReference type="WBParaSite" id="PgR033_g055_t02"/>
    </source>
</evidence>